<protein>
    <submittedName>
        <fullName evidence="2">Uncharacterized protein</fullName>
    </submittedName>
</protein>
<dbReference type="EMBL" id="FUZT01000008">
    <property type="protein sequence ID" value="SKC79358.1"/>
    <property type="molecule type" value="Genomic_DNA"/>
</dbReference>
<keyword evidence="3" id="KW-1185">Reference proteome</keyword>
<keyword evidence="1" id="KW-1133">Transmembrane helix</keyword>
<accession>A0A1T5LUV4</accession>
<keyword evidence="1" id="KW-0812">Transmembrane</keyword>
<evidence type="ECO:0000313" key="2">
    <source>
        <dbReference type="EMBL" id="SKC79358.1"/>
    </source>
</evidence>
<organism evidence="2 3">
    <name type="scientific">Maledivibacter halophilus</name>
    <dbReference type="NCBI Taxonomy" id="36842"/>
    <lineage>
        <taxon>Bacteria</taxon>
        <taxon>Bacillati</taxon>
        <taxon>Bacillota</taxon>
        <taxon>Clostridia</taxon>
        <taxon>Peptostreptococcales</taxon>
        <taxon>Caminicellaceae</taxon>
        <taxon>Maledivibacter</taxon>
    </lineage>
</organism>
<dbReference type="STRING" id="36842.SAMN02194393_03291"/>
<proteinExistence type="predicted"/>
<reference evidence="3" key="1">
    <citation type="submission" date="2017-02" db="EMBL/GenBank/DDBJ databases">
        <authorList>
            <person name="Varghese N."/>
            <person name="Submissions S."/>
        </authorList>
    </citation>
    <scope>NUCLEOTIDE SEQUENCE [LARGE SCALE GENOMIC DNA]</scope>
    <source>
        <strain evidence="3">M1</strain>
    </source>
</reference>
<dbReference type="AlphaFoldDB" id="A0A1T5LUV4"/>
<evidence type="ECO:0000313" key="3">
    <source>
        <dbReference type="Proteomes" id="UP000190285"/>
    </source>
</evidence>
<gene>
    <name evidence="2" type="ORF">SAMN02194393_03291</name>
</gene>
<sequence>MINKSIVKTNLKMYYSVECYFISKLKHTNQFYAADEYEEEVKMNKKNIALIAVLVIVVAGLAMIPAIKNYMITKDPINHIMYSSVQTGKEKNVNATISIKTELDEKLALEQGMFNQMSQDPEAMAKFANSLLKNFEILYDINMITDDDKDIFKMDAGLGINYSGKTLIDGNFYLKPWELGIKAPKLYEKPFYVDFNEVIKEEGHDINLNDIDFKAYIDLIQKEDELYKAVAKNYEPYRKVVYDYLDGKVEKLDDNKITLNVYGQEKEIKGTKYKLNIDILSIYDLYADILEVAKKDENVKALVQARVKELKELVINNKDYEKFGITEEEFNEGMKELEDEINNNWDKGMDTLIAEFKSFSDMPELEELKNFDSEFILAIDKEHMIRQFELGMQTEFLKINEVVSYNAFGDDVKVNIEENAEDKINIMELETNQALVQEIGKEVVTNLGSELIGGEAVEALVSDIKTESKTLPAEESQQIVNSVEMMLSQAKLLLPMMLNEIGM</sequence>
<evidence type="ECO:0000256" key="1">
    <source>
        <dbReference type="SAM" id="Phobius"/>
    </source>
</evidence>
<feature type="transmembrane region" description="Helical" evidence="1">
    <location>
        <begin position="48"/>
        <end position="67"/>
    </location>
</feature>
<dbReference type="Proteomes" id="UP000190285">
    <property type="component" value="Unassembled WGS sequence"/>
</dbReference>
<keyword evidence="1" id="KW-0472">Membrane</keyword>
<name>A0A1T5LUV4_9FIRM</name>